<comment type="caution">
    <text evidence="3">The sequence shown here is derived from an EMBL/GenBank/DDBJ whole genome shotgun (WGS) entry which is preliminary data.</text>
</comment>
<dbReference type="SMART" id="SM00332">
    <property type="entry name" value="PP2Cc"/>
    <property type="match status" value="1"/>
</dbReference>
<gene>
    <name evidence="3" type="ORF">B0A50_04467</name>
</gene>
<reference evidence="3 4" key="1">
    <citation type="submission" date="2017-03" db="EMBL/GenBank/DDBJ databases">
        <title>Genomes of endolithic fungi from Antarctica.</title>
        <authorList>
            <person name="Coleine C."/>
            <person name="Masonjones S."/>
            <person name="Stajich J.E."/>
        </authorList>
    </citation>
    <scope>NUCLEOTIDE SEQUENCE [LARGE SCALE GENOMIC DNA]</scope>
    <source>
        <strain evidence="3 4">CCFEE 6315</strain>
    </source>
</reference>
<evidence type="ECO:0000313" key="3">
    <source>
        <dbReference type="EMBL" id="TKA27130.1"/>
    </source>
</evidence>
<dbReference type="GO" id="GO:0005739">
    <property type="term" value="C:mitochondrion"/>
    <property type="evidence" value="ECO:0007669"/>
    <property type="project" value="TreeGrafter"/>
</dbReference>
<evidence type="ECO:0000259" key="2">
    <source>
        <dbReference type="PROSITE" id="PS51746"/>
    </source>
</evidence>
<evidence type="ECO:0000313" key="4">
    <source>
        <dbReference type="Proteomes" id="UP000308549"/>
    </source>
</evidence>
<feature type="domain" description="PPM-type phosphatase" evidence="2">
    <location>
        <begin position="215"/>
        <end position="606"/>
    </location>
</feature>
<evidence type="ECO:0000256" key="1">
    <source>
        <dbReference type="SAM" id="MobiDB-lite"/>
    </source>
</evidence>
<dbReference type="AlphaFoldDB" id="A0A4U0TXE3"/>
<name>A0A4U0TXE3_9PEZI</name>
<dbReference type="GO" id="GO:0004741">
    <property type="term" value="F:[pyruvate dehydrogenase (acetyl-transferring)]-phosphatase activity"/>
    <property type="evidence" value="ECO:0007669"/>
    <property type="project" value="TreeGrafter"/>
</dbReference>
<dbReference type="PANTHER" id="PTHR13832:SF792">
    <property type="entry name" value="GM14286P"/>
    <property type="match status" value="1"/>
</dbReference>
<dbReference type="CDD" id="cd00143">
    <property type="entry name" value="PP2Cc"/>
    <property type="match status" value="1"/>
</dbReference>
<dbReference type="OrthoDB" id="420076at2759"/>
<accession>A0A4U0TXE3</accession>
<keyword evidence="4" id="KW-1185">Reference proteome</keyword>
<dbReference type="PANTHER" id="PTHR13832">
    <property type="entry name" value="PROTEIN PHOSPHATASE 2C"/>
    <property type="match status" value="1"/>
</dbReference>
<dbReference type="Pfam" id="PF00481">
    <property type="entry name" value="PP2C"/>
    <property type="match status" value="1"/>
</dbReference>
<organism evidence="3 4">
    <name type="scientific">Salinomyces thailandicus</name>
    <dbReference type="NCBI Taxonomy" id="706561"/>
    <lineage>
        <taxon>Eukaryota</taxon>
        <taxon>Fungi</taxon>
        <taxon>Dikarya</taxon>
        <taxon>Ascomycota</taxon>
        <taxon>Pezizomycotina</taxon>
        <taxon>Dothideomycetes</taxon>
        <taxon>Dothideomycetidae</taxon>
        <taxon>Mycosphaerellales</taxon>
        <taxon>Teratosphaeriaceae</taxon>
        <taxon>Salinomyces</taxon>
    </lineage>
</organism>
<feature type="region of interest" description="Disordered" evidence="1">
    <location>
        <begin position="519"/>
        <end position="541"/>
    </location>
</feature>
<dbReference type="InterPro" id="IPR001932">
    <property type="entry name" value="PPM-type_phosphatase-like_dom"/>
</dbReference>
<dbReference type="InterPro" id="IPR036457">
    <property type="entry name" value="PPM-type-like_dom_sf"/>
</dbReference>
<dbReference type="SUPFAM" id="SSF81606">
    <property type="entry name" value="PP2C-like"/>
    <property type="match status" value="1"/>
</dbReference>
<sequence length="642" mass="68958">MRRAIIQNLRTFRRPSPRNALKQLRIHGSGGPYNVSFSFQRSIVSRSTQPLRSQMQLGRRLSGPLLLGVAAGGVAYFYQQQTKTTGDGQAPQVTGVAVGPSKAYSTGTGAAKATPSHAGVNSLGSNDLPEAVRKALIVDQGQLFTAQIAADQTISKETDYSGRKVLEMLTPEQASAKLSTNEESYLVGRGEGVVRYDVVQIPSNDPIEDDHVEKIVEVPDTIAAAGDGKTNSDWMFWGVFDGHAGWTTSAKLRQTLVSYVARELNATYKSALQDPKLTIPGSEAVDAAIKKGFVKLDNEITHESVQKVLKAQSKVVAAEILAPALSGSCALLSFYDSRSKELRVACTGDSRAVLGRRGPSGKWIAKPLSTDQTGGTASEDARLRAEHPGEPNVTLNGRILGGLEPSRAFGDAVYKWSKETQQQLKNQYFGRTPSKFLKTPPYVTAEPVVTTTKVDPAGGDFVVMATDGLWEMLTNEEVVGLVGQWLEKQASSASPGNNPTTSASSTGWLQSWFRTQPASTSNLPLEDQSSTYSTQAGQRAPIRQQQWGVQANQPDRFVVQDSNAATHLVRNALGGKDSEMLSALLTLPSPYSRRYRDDLTVQVIFFGEAGADSKTGRVELNREASATVANGGGGVEGVKAKL</sequence>
<dbReference type="Gene3D" id="3.60.40.10">
    <property type="entry name" value="PPM-type phosphatase domain"/>
    <property type="match status" value="1"/>
</dbReference>
<dbReference type="InterPro" id="IPR015655">
    <property type="entry name" value="PP2C"/>
</dbReference>
<protein>
    <recommendedName>
        <fullName evidence="2">PPM-type phosphatase domain-containing protein</fullName>
    </recommendedName>
</protein>
<dbReference type="EMBL" id="NAJL01000024">
    <property type="protein sequence ID" value="TKA27130.1"/>
    <property type="molecule type" value="Genomic_DNA"/>
</dbReference>
<dbReference type="Proteomes" id="UP000308549">
    <property type="component" value="Unassembled WGS sequence"/>
</dbReference>
<proteinExistence type="predicted"/>
<dbReference type="PROSITE" id="PS51746">
    <property type="entry name" value="PPM_2"/>
    <property type="match status" value="1"/>
</dbReference>